<dbReference type="InterPro" id="IPR036291">
    <property type="entry name" value="NAD(P)-bd_dom_sf"/>
</dbReference>
<dbReference type="OrthoDB" id="9780084at2"/>
<dbReference type="PRINTS" id="PR00081">
    <property type="entry name" value="GDHRDH"/>
</dbReference>
<evidence type="ECO:0000256" key="2">
    <source>
        <dbReference type="ARBA" id="ARBA00023002"/>
    </source>
</evidence>
<dbReference type="RefSeq" id="WP_051511752.1">
    <property type="nucleotide sequence ID" value="NZ_AVFL01000005.1"/>
</dbReference>
<dbReference type="AlphaFoldDB" id="W9H8I0"/>
<name>W9H8I0_9PROT</name>
<sequence length="271" mass="28776">MKRLQDKAAIVTGGGGGICSAICETFAREGASVVVADFDLGLAEAVANRIREQGGRAMACRVDVGDKDSAYGLIDTCVQEFGSVDILVNGAGISVNELFIDTSIEDWERVQRVNLTGAFLCGQAAARKMIKRRSGRIINIVSLSGQRGGFGRSAYGSSKAGLEILTKIMAVELSHYGINVNAVAPGPIDTPMTKIVHDEATRQSYYNLTPMRRYGTPEEIADAMVFLASDESQYVQGHTLNVDGGFGAAGLIYELKPKTMDDSPDPASTAG</sequence>
<dbReference type="NCBIfam" id="NF005559">
    <property type="entry name" value="PRK07231.1"/>
    <property type="match status" value="1"/>
</dbReference>
<dbReference type="PROSITE" id="PS00061">
    <property type="entry name" value="ADH_SHORT"/>
    <property type="match status" value="1"/>
</dbReference>
<keyword evidence="2" id="KW-0560">Oxidoreductase</keyword>
<evidence type="ECO:0000313" key="3">
    <source>
        <dbReference type="EMBL" id="EWY41061.1"/>
    </source>
</evidence>
<protein>
    <submittedName>
        <fullName evidence="3">Oxidoreductase</fullName>
    </submittedName>
</protein>
<dbReference type="GO" id="GO:0048038">
    <property type="term" value="F:quinone binding"/>
    <property type="evidence" value="ECO:0007669"/>
    <property type="project" value="TreeGrafter"/>
</dbReference>
<dbReference type="InterPro" id="IPR020904">
    <property type="entry name" value="Sc_DH/Rdtase_CS"/>
</dbReference>
<dbReference type="SUPFAM" id="SSF51735">
    <property type="entry name" value="NAD(P)-binding Rossmann-fold domains"/>
    <property type="match status" value="1"/>
</dbReference>
<dbReference type="NCBIfam" id="NF009466">
    <property type="entry name" value="PRK12826.1-2"/>
    <property type="match status" value="1"/>
</dbReference>
<accession>W9H8I0</accession>
<organism evidence="3 4">
    <name type="scientific">Skermanella stibiiresistens SB22</name>
    <dbReference type="NCBI Taxonomy" id="1385369"/>
    <lineage>
        <taxon>Bacteria</taxon>
        <taxon>Pseudomonadati</taxon>
        <taxon>Pseudomonadota</taxon>
        <taxon>Alphaproteobacteria</taxon>
        <taxon>Rhodospirillales</taxon>
        <taxon>Azospirillaceae</taxon>
        <taxon>Skermanella</taxon>
    </lineage>
</organism>
<dbReference type="PRINTS" id="PR00080">
    <property type="entry name" value="SDRFAMILY"/>
</dbReference>
<evidence type="ECO:0000313" key="4">
    <source>
        <dbReference type="Proteomes" id="UP000019486"/>
    </source>
</evidence>
<dbReference type="PANTHER" id="PTHR42760">
    <property type="entry name" value="SHORT-CHAIN DEHYDROGENASES/REDUCTASES FAMILY MEMBER"/>
    <property type="match status" value="1"/>
</dbReference>
<dbReference type="GO" id="GO:0006633">
    <property type="term" value="P:fatty acid biosynthetic process"/>
    <property type="evidence" value="ECO:0007669"/>
    <property type="project" value="TreeGrafter"/>
</dbReference>
<reference evidence="3 4" key="1">
    <citation type="submission" date="2013-08" db="EMBL/GenBank/DDBJ databases">
        <title>The genome sequence of Skermanella stibiiresistens.</title>
        <authorList>
            <person name="Zhu W."/>
            <person name="Wang G."/>
        </authorList>
    </citation>
    <scope>NUCLEOTIDE SEQUENCE [LARGE SCALE GENOMIC DNA]</scope>
    <source>
        <strain evidence="3 4">SB22</strain>
    </source>
</reference>
<dbReference type="InterPro" id="IPR002347">
    <property type="entry name" value="SDR_fam"/>
</dbReference>
<dbReference type="FunFam" id="3.40.50.720:FF:000084">
    <property type="entry name" value="Short-chain dehydrogenase reductase"/>
    <property type="match status" value="1"/>
</dbReference>
<dbReference type="PANTHER" id="PTHR42760:SF133">
    <property type="entry name" value="3-OXOACYL-[ACYL-CARRIER-PROTEIN] REDUCTASE"/>
    <property type="match status" value="1"/>
</dbReference>
<dbReference type="EMBL" id="AVFL01000005">
    <property type="protein sequence ID" value="EWY41061.1"/>
    <property type="molecule type" value="Genomic_DNA"/>
</dbReference>
<gene>
    <name evidence="3" type="ORF">N825_30755</name>
</gene>
<dbReference type="Proteomes" id="UP000019486">
    <property type="component" value="Unassembled WGS sequence"/>
</dbReference>
<evidence type="ECO:0000256" key="1">
    <source>
        <dbReference type="ARBA" id="ARBA00006484"/>
    </source>
</evidence>
<comment type="similarity">
    <text evidence="1">Belongs to the short-chain dehydrogenases/reductases (SDR) family.</text>
</comment>
<dbReference type="Pfam" id="PF13561">
    <property type="entry name" value="adh_short_C2"/>
    <property type="match status" value="1"/>
</dbReference>
<dbReference type="Gene3D" id="3.40.50.720">
    <property type="entry name" value="NAD(P)-binding Rossmann-like Domain"/>
    <property type="match status" value="1"/>
</dbReference>
<dbReference type="GO" id="GO:0016616">
    <property type="term" value="F:oxidoreductase activity, acting on the CH-OH group of donors, NAD or NADP as acceptor"/>
    <property type="evidence" value="ECO:0007669"/>
    <property type="project" value="TreeGrafter"/>
</dbReference>
<proteinExistence type="inferred from homology"/>
<keyword evidence="4" id="KW-1185">Reference proteome</keyword>
<comment type="caution">
    <text evidence="3">The sequence shown here is derived from an EMBL/GenBank/DDBJ whole genome shotgun (WGS) entry which is preliminary data.</text>
</comment>
<dbReference type="PATRIC" id="fig|1385369.3.peg.1789"/>
<dbReference type="STRING" id="1385369.N825_30755"/>